<keyword evidence="2 5" id="KW-0812">Transmembrane</keyword>
<dbReference type="Pfam" id="PF04479">
    <property type="entry name" value="RTA1"/>
    <property type="match status" value="1"/>
</dbReference>
<evidence type="ECO:0000313" key="6">
    <source>
        <dbReference type="EMBL" id="KAK9710691.1"/>
    </source>
</evidence>
<keyword evidence="3 5" id="KW-1133">Transmembrane helix</keyword>
<feature type="transmembrane region" description="Helical" evidence="5">
    <location>
        <begin position="106"/>
        <end position="124"/>
    </location>
</feature>
<accession>A0ABR2VYW3</accession>
<keyword evidence="4 5" id="KW-0472">Membrane</keyword>
<comment type="caution">
    <text evidence="6">The sequence shown here is derived from an EMBL/GenBank/DDBJ whole genome shotgun (WGS) entry which is preliminary data.</text>
</comment>
<dbReference type="InterPro" id="IPR007568">
    <property type="entry name" value="RTA1"/>
</dbReference>
<dbReference type="Proteomes" id="UP001479436">
    <property type="component" value="Unassembled WGS sequence"/>
</dbReference>
<keyword evidence="7" id="KW-1185">Reference proteome</keyword>
<evidence type="ECO:0000313" key="7">
    <source>
        <dbReference type="Proteomes" id="UP001479436"/>
    </source>
</evidence>
<evidence type="ECO:0000256" key="3">
    <source>
        <dbReference type="ARBA" id="ARBA00022989"/>
    </source>
</evidence>
<name>A0ABR2VYW3_9FUNG</name>
<sequence length="147" mass="16548">MIQGAGGGLTASMKTANIGKIVVVIGLVIALASLLVFTWVTTTMMLDKKLRLRFAGPNAEYNESRWRIIYIPIYINIVMLVARSIYRLVEFLGGYDGYVSTHEEYFYGFDTLLIIIGYLSFIVIHPGRLKLFNNVVDEKAALTMNEM</sequence>
<gene>
    <name evidence="6" type="ORF">K7432_008252</name>
</gene>
<feature type="transmembrane region" description="Helical" evidence="5">
    <location>
        <begin position="67"/>
        <end position="86"/>
    </location>
</feature>
<evidence type="ECO:0000256" key="1">
    <source>
        <dbReference type="ARBA" id="ARBA00004141"/>
    </source>
</evidence>
<comment type="subcellular location">
    <subcellularLocation>
        <location evidence="1">Membrane</location>
        <topology evidence="1">Multi-pass membrane protein</topology>
    </subcellularLocation>
</comment>
<evidence type="ECO:0000256" key="2">
    <source>
        <dbReference type="ARBA" id="ARBA00022692"/>
    </source>
</evidence>
<dbReference type="PANTHER" id="PTHR31465">
    <property type="entry name" value="PROTEIN RTA1-RELATED"/>
    <property type="match status" value="1"/>
</dbReference>
<dbReference type="PANTHER" id="PTHR31465:SF1">
    <property type="entry name" value="PROTEIN RTA1-RELATED"/>
    <property type="match status" value="1"/>
</dbReference>
<protein>
    <submittedName>
        <fullName evidence="6">Uncharacterized protein</fullName>
    </submittedName>
</protein>
<organism evidence="6 7">
    <name type="scientific">Basidiobolus ranarum</name>
    <dbReference type="NCBI Taxonomy" id="34480"/>
    <lineage>
        <taxon>Eukaryota</taxon>
        <taxon>Fungi</taxon>
        <taxon>Fungi incertae sedis</taxon>
        <taxon>Zoopagomycota</taxon>
        <taxon>Entomophthoromycotina</taxon>
        <taxon>Basidiobolomycetes</taxon>
        <taxon>Basidiobolales</taxon>
        <taxon>Basidiobolaceae</taxon>
        <taxon>Basidiobolus</taxon>
    </lineage>
</organism>
<dbReference type="EMBL" id="JASJQH010007324">
    <property type="protein sequence ID" value="KAK9710691.1"/>
    <property type="molecule type" value="Genomic_DNA"/>
</dbReference>
<reference evidence="6 7" key="1">
    <citation type="submission" date="2023-04" db="EMBL/GenBank/DDBJ databases">
        <title>Genome of Basidiobolus ranarum AG-B5.</title>
        <authorList>
            <person name="Stajich J.E."/>
            <person name="Carter-House D."/>
            <person name="Gryganskyi A."/>
        </authorList>
    </citation>
    <scope>NUCLEOTIDE SEQUENCE [LARGE SCALE GENOMIC DNA]</scope>
    <source>
        <strain evidence="6 7">AG-B5</strain>
    </source>
</reference>
<proteinExistence type="predicted"/>
<feature type="transmembrane region" description="Helical" evidence="5">
    <location>
        <begin position="21"/>
        <end position="46"/>
    </location>
</feature>
<evidence type="ECO:0000256" key="5">
    <source>
        <dbReference type="SAM" id="Phobius"/>
    </source>
</evidence>
<evidence type="ECO:0000256" key="4">
    <source>
        <dbReference type="ARBA" id="ARBA00023136"/>
    </source>
</evidence>